<feature type="transmembrane region" description="Helical" evidence="1">
    <location>
        <begin position="49"/>
        <end position="68"/>
    </location>
</feature>
<feature type="transmembrane region" description="Helical" evidence="1">
    <location>
        <begin position="136"/>
        <end position="155"/>
    </location>
</feature>
<feature type="transmembrane region" description="Helical" evidence="1">
    <location>
        <begin position="109"/>
        <end position="130"/>
    </location>
</feature>
<organism evidence="2 3">
    <name type="scientific">Scopulibacillus daqui</name>
    <dbReference type="NCBI Taxonomy" id="1469162"/>
    <lineage>
        <taxon>Bacteria</taxon>
        <taxon>Bacillati</taxon>
        <taxon>Bacillota</taxon>
        <taxon>Bacilli</taxon>
        <taxon>Bacillales</taxon>
        <taxon>Sporolactobacillaceae</taxon>
        <taxon>Scopulibacillus</taxon>
    </lineage>
</organism>
<dbReference type="RefSeq" id="WP_205001754.1">
    <property type="nucleotide sequence ID" value="NZ_JAFBER010000001.1"/>
</dbReference>
<comment type="caution">
    <text evidence="2">The sequence shown here is derived from an EMBL/GenBank/DDBJ whole genome shotgun (WGS) entry which is preliminary data.</text>
</comment>
<feature type="transmembrane region" description="Helical" evidence="1">
    <location>
        <begin position="20"/>
        <end position="37"/>
    </location>
</feature>
<dbReference type="Proteomes" id="UP000808914">
    <property type="component" value="Unassembled WGS sequence"/>
</dbReference>
<evidence type="ECO:0000256" key="1">
    <source>
        <dbReference type="SAM" id="Phobius"/>
    </source>
</evidence>
<evidence type="ECO:0000313" key="3">
    <source>
        <dbReference type="Proteomes" id="UP000808914"/>
    </source>
</evidence>
<keyword evidence="3" id="KW-1185">Reference proteome</keyword>
<name>A0ABS2PUS8_9BACL</name>
<dbReference type="Pfam" id="PF11667">
    <property type="entry name" value="DUF3267"/>
    <property type="match status" value="1"/>
</dbReference>
<evidence type="ECO:0000313" key="2">
    <source>
        <dbReference type="EMBL" id="MBM7643813.1"/>
    </source>
</evidence>
<dbReference type="InterPro" id="IPR021683">
    <property type="entry name" value="DUF3267"/>
</dbReference>
<sequence>MNCWKTFNIGKDFGTIRLNVLSLMGMIIFFIVYYLLFIDLTHVERLSSFNPIIFLITIIFILPVHKLIHCLSARVVGKKATLSFGWFNYEIIPSIHCNIPGTLSKRRSLLVIASPAVVITLGMVILTIVYPQHLHYFSLISAINFGISISDFVYLNNLIKAPANAFIEDGPDGCRILVKQS</sequence>
<accession>A0ABS2PUS8</accession>
<reference evidence="2 3" key="1">
    <citation type="submission" date="2021-01" db="EMBL/GenBank/DDBJ databases">
        <title>Genomic Encyclopedia of Type Strains, Phase IV (KMG-IV): sequencing the most valuable type-strain genomes for metagenomic binning, comparative biology and taxonomic classification.</title>
        <authorList>
            <person name="Goeker M."/>
        </authorList>
    </citation>
    <scope>NUCLEOTIDE SEQUENCE [LARGE SCALE GENOMIC DNA]</scope>
    <source>
        <strain evidence="2 3">DSM 28236</strain>
    </source>
</reference>
<keyword evidence="1" id="KW-1133">Transmembrane helix</keyword>
<proteinExistence type="predicted"/>
<keyword evidence="1" id="KW-0812">Transmembrane</keyword>
<protein>
    <submittedName>
        <fullName evidence="2">Flippase GtrA</fullName>
    </submittedName>
</protein>
<keyword evidence="1" id="KW-0472">Membrane</keyword>
<dbReference type="EMBL" id="JAFBER010000001">
    <property type="protein sequence ID" value="MBM7643813.1"/>
    <property type="molecule type" value="Genomic_DNA"/>
</dbReference>
<gene>
    <name evidence="2" type="ORF">JOD45_000004</name>
</gene>